<dbReference type="GO" id="GO:0006270">
    <property type="term" value="P:DNA replication initiation"/>
    <property type="evidence" value="ECO:0007669"/>
    <property type="project" value="TreeGrafter"/>
</dbReference>
<dbReference type="InterPro" id="IPR014001">
    <property type="entry name" value="Helicase_ATP-bd"/>
</dbReference>
<dbReference type="GO" id="GO:0016787">
    <property type="term" value="F:hydrolase activity"/>
    <property type="evidence" value="ECO:0007669"/>
    <property type="project" value="InterPro"/>
</dbReference>
<dbReference type="STRING" id="1194526.A284_09560"/>
<dbReference type="InterPro" id="IPR001650">
    <property type="entry name" value="Helicase_C-like"/>
</dbReference>
<keyword evidence="6" id="KW-0378">Hydrolase</keyword>
<name>A0A2T4PZI9_STAWA</name>
<dbReference type="GO" id="GO:0006302">
    <property type="term" value="P:double-strand break repair"/>
    <property type="evidence" value="ECO:0007669"/>
    <property type="project" value="TreeGrafter"/>
</dbReference>
<feature type="domain" description="Helicase C-terminal" evidence="5">
    <location>
        <begin position="287"/>
        <end position="446"/>
    </location>
</feature>
<dbReference type="Gene3D" id="3.40.50.300">
    <property type="entry name" value="P-loop containing nucleotide triphosphate hydrolases"/>
    <property type="match status" value="2"/>
</dbReference>
<dbReference type="Pfam" id="PF04851">
    <property type="entry name" value="ResIII"/>
    <property type="match status" value="1"/>
</dbReference>
<dbReference type="SUPFAM" id="SSF52540">
    <property type="entry name" value="P-loop containing nucleoside triphosphate hydrolases"/>
    <property type="match status" value="1"/>
</dbReference>
<dbReference type="InterPro" id="IPR027417">
    <property type="entry name" value="P-loop_NTPase"/>
</dbReference>
<dbReference type="RefSeq" id="WP_107532216.1">
    <property type="nucleotide sequence ID" value="NZ_PZEV01000026.1"/>
</dbReference>
<accession>A0A2T4PZI9</accession>
<keyword evidence="1" id="KW-0547">Nucleotide-binding</keyword>
<dbReference type="Proteomes" id="UP000240717">
    <property type="component" value="Unassembled WGS sequence"/>
</dbReference>
<evidence type="ECO:0000259" key="5">
    <source>
        <dbReference type="PROSITE" id="PS51194"/>
    </source>
</evidence>
<dbReference type="PROSITE" id="PS51194">
    <property type="entry name" value="HELICASE_CTER"/>
    <property type="match status" value="1"/>
</dbReference>
<dbReference type="InterPro" id="IPR006935">
    <property type="entry name" value="Helicase/UvrB_N"/>
</dbReference>
<dbReference type="PANTHER" id="PTHR30580">
    <property type="entry name" value="PRIMOSOMAL PROTEIN N"/>
    <property type="match status" value="1"/>
</dbReference>
<dbReference type="CDD" id="cd18785">
    <property type="entry name" value="SF2_C"/>
    <property type="match status" value="1"/>
</dbReference>
<dbReference type="AlphaFoldDB" id="A0A2T4PZI9"/>
<dbReference type="SMART" id="SM00487">
    <property type="entry name" value="DEXDc"/>
    <property type="match status" value="1"/>
</dbReference>
<dbReference type="GO" id="GO:0006310">
    <property type="term" value="P:DNA recombination"/>
    <property type="evidence" value="ECO:0007669"/>
    <property type="project" value="TreeGrafter"/>
</dbReference>
<comment type="caution">
    <text evidence="6">The sequence shown here is derived from an EMBL/GenBank/DDBJ whole genome shotgun (WGS) entry which is preliminary data.</text>
</comment>
<dbReference type="SMART" id="SM00490">
    <property type="entry name" value="HELICc"/>
    <property type="match status" value="1"/>
</dbReference>
<dbReference type="GO" id="GO:0005524">
    <property type="term" value="F:ATP binding"/>
    <property type="evidence" value="ECO:0007669"/>
    <property type="project" value="UniProtKB-KW"/>
</dbReference>
<keyword evidence="2" id="KW-0067">ATP-binding</keyword>
<evidence type="ECO:0000259" key="4">
    <source>
        <dbReference type="PROSITE" id="PS51192"/>
    </source>
</evidence>
<proteinExistence type="predicted"/>
<evidence type="ECO:0000256" key="3">
    <source>
        <dbReference type="ARBA" id="ARBA00023125"/>
    </source>
</evidence>
<organism evidence="6 7">
    <name type="scientific">Staphylococcus warneri</name>
    <dbReference type="NCBI Taxonomy" id="1292"/>
    <lineage>
        <taxon>Bacteria</taxon>
        <taxon>Bacillati</taxon>
        <taxon>Bacillota</taxon>
        <taxon>Bacilli</taxon>
        <taxon>Bacillales</taxon>
        <taxon>Staphylococcaceae</taxon>
        <taxon>Staphylococcus</taxon>
    </lineage>
</organism>
<feature type="domain" description="Helicase ATP-binding" evidence="4">
    <location>
        <begin position="126"/>
        <end position="277"/>
    </location>
</feature>
<reference evidence="6 7" key="1">
    <citation type="journal article" date="2016" name="Front. Microbiol.">
        <title>Comprehensive Phylogenetic Analysis of Bovine Non-aureus Staphylococci Species Based on Whole-Genome Sequencing.</title>
        <authorList>
            <person name="Naushad S."/>
            <person name="Barkema H.W."/>
            <person name="Luby C."/>
            <person name="Condas L.A."/>
            <person name="Nobrega D.B."/>
            <person name="Carson D.A."/>
            <person name="De Buck J."/>
        </authorList>
    </citation>
    <scope>NUCLEOTIDE SEQUENCE [LARGE SCALE GENOMIC DNA]</scope>
    <source>
        <strain evidence="6 7">SNUC 2993</strain>
    </source>
</reference>
<dbReference type="PANTHER" id="PTHR30580:SF1">
    <property type="entry name" value="COMF OPERON PROTEIN 1"/>
    <property type="match status" value="1"/>
</dbReference>
<keyword evidence="6" id="KW-0347">Helicase</keyword>
<dbReference type="Pfam" id="PF00271">
    <property type="entry name" value="Helicase_C"/>
    <property type="match status" value="1"/>
</dbReference>
<sequence>MELLNDNSVCLFLLEGTSILHYGKLIHSETNITSELVALVTKGVVFKNNRWHCVQCETDDAKYFHRYYSDFINKDIVYCRKCIQLGRMDHLTDYRIIKSHQKVTPCEYHLEFELSDQQSYASQQIVKAIMERRKLLLYAVTGAGKTEMIFEGIKFARNQGDNIAIVSPRVDVVVEISQRIKNAFIHEDIDVIHQSSQQQFDGHFITSTIHQLYRYKNHFDTIIIDEVDAFPLSMDDDLFKVIQSSSKQNACHIYMTATPPQKLLSTISKDNVIKLPARFHRQPLPVPIFQYLKFKPKQVQFKLLNFLSKQIQHQRYTLVFFNHIDHMIKAFKIYQSQIPNLIYIHSEDEQRFEKVQSLRAGNHMVVFTTTILERGFTMEKLDVVVIEADQFSKAALIQIAGRVGRKKQAPNGNVVYYHNGVSLSMMLARKDIKKMNQLAKQKGWLDI</sequence>
<gene>
    <name evidence="6" type="ORF">BU085_08295</name>
</gene>
<protein>
    <submittedName>
        <fullName evidence="6">DNA/RNA helicase</fullName>
    </submittedName>
</protein>
<dbReference type="PROSITE" id="PS51192">
    <property type="entry name" value="HELICASE_ATP_BIND_1"/>
    <property type="match status" value="1"/>
</dbReference>
<dbReference type="EMBL" id="PZEV01000026">
    <property type="protein sequence ID" value="PTI50585.1"/>
    <property type="molecule type" value="Genomic_DNA"/>
</dbReference>
<evidence type="ECO:0000256" key="1">
    <source>
        <dbReference type="ARBA" id="ARBA00022741"/>
    </source>
</evidence>
<dbReference type="GO" id="GO:0043138">
    <property type="term" value="F:3'-5' DNA helicase activity"/>
    <property type="evidence" value="ECO:0007669"/>
    <property type="project" value="TreeGrafter"/>
</dbReference>
<keyword evidence="3" id="KW-0238">DNA-binding</keyword>
<evidence type="ECO:0000256" key="2">
    <source>
        <dbReference type="ARBA" id="ARBA00022840"/>
    </source>
</evidence>
<evidence type="ECO:0000313" key="6">
    <source>
        <dbReference type="EMBL" id="PTI50585.1"/>
    </source>
</evidence>
<evidence type="ECO:0000313" key="7">
    <source>
        <dbReference type="Proteomes" id="UP000240717"/>
    </source>
</evidence>
<dbReference type="GO" id="GO:0003677">
    <property type="term" value="F:DNA binding"/>
    <property type="evidence" value="ECO:0007669"/>
    <property type="project" value="UniProtKB-KW"/>
</dbReference>